<dbReference type="InterPro" id="IPR002550">
    <property type="entry name" value="CNNM"/>
</dbReference>
<keyword evidence="2" id="KW-1003">Cell membrane</keyword>
<gene>
    <name evidence="12" type="ORF">GETHED_20420</name>
</gene>
<dbReference type="PANTHER" id="PTHR43099">
    <property type="entry name" value="UPF0053 PROTEIN YRKA"/>
    <property type="match status" value="1"/>
</dbReference>
<evidence type="ECO:0000313" key="13">
    <source>
        <dbReference type="Proteomes" id="UP001165044"/>
    </source>
</evidence>
<dbReference type="Gene3D" id="3.10.580.10">
    <property type="entry name" value="CBS-domain"/>
    <property type="match status" value="1"/>
</dbReference>
<accession>A0ABQ5PZH1</accession>
<dbReference type="InterPro" id="IPR000644">
    <property type="entry name" value="CBS_dom"/>
</dbReference>
<evidence type="ECO:0000256" key="1">
    <source>
        <dbReference type="ARBA" id="ARBA00004651"/>
    </source>
</evidence>
<dbReference type="Pfam" id="PF03471">
    <property type="entry name" value="CorC_HlyC"/>
    <property type="match status" value="1"/>
</dbReference>
<evidence type="ECO:0000256" key="5">
    <source>
        <dbReference type="ARBA" id="ARBA00022989"/>
    </source>
</evidence>
<evidence type="ECO:0000313" key="12">
    <source>
        <dbReference type="EMBL" id="GLH67678.1"/>
    </source>
</evidence>
<comment type="subcellular location">
    <subcellularLocation>
        <location evidence="1">Cell membrane</location>
        <topology evidence="1">Multi-pass membrane protein</topology>
    </subcellularLocation>
</comment>
<evidence type="ECO:0000259" key="10">
    <source>
        <dbReference type="PROSITE" id="PS51371"/>
    </source>
</evidence>
<evidence type="ECO:0000256" key="4">
    <source>
        <dbReference type="ARBA" id="ARBA00022737"/>
    </source>
</evidence>
<dbReference type="Proteomes" id="UP001165044">
    <property type="component" value="Unassembled WGS sequence"/>
</dbReference>
<dbReference type="InterPro" id="IPR036318">
    <property type="entry name" value="FAD-bd_PCMH-like_sf"/>
</dbReference>
<dbReference type="Pfam" id="PF01595">
    <property type="entry name" value="CNNM"/>
    <property type="match status" value="1"/>
</dbReference>
<dbReference type="InterPro" id="IPR044751">
    <property type="entry name" value="Ion_transp-like_CBS"/>
</dbReference>
<dbReference type="CDD" id="cd04590">
    <property type="entry name" value="CBS_pair_CorC_HlyC_assoc"/>
    <property type="match status" value="1"/>
</dbReference>
<protein>
    <submittedName>
        <fullName evidence="12">Membrane protein</fullName>
    </submittedName>
</protein>
<dbReference type="Gene3D" id="3.30.465.10">
    <property type="match status" value="1"/>
</dbReference>
<keyword evidence="6 8" id="KW-0129">CBS domain</keyword>
<sequence length="443" mass="48615">MTAVTLAAALICIVLLLASAFFVMAEFAAVRVRSTQLEALADTDPRAAAALEVHRGLGHHLSSIQAGIVLCALALGAVGEELFSHAFRGVFGHLPWPALVAPLSSGLALLVMTTLDVVLAELVPRSLAIRAALPWALRTATPLLAWSRLVRPLTWVLTRLSHLVLRALGVQPEADAEDLLPSEAEFRRMLERSQAEGHLELDRKELIENLFDFSKRTVKEIAVPRAQVVSFDLHRSLEANLTVARSTTHTRIPLVEGDLDHIVGVIHLKELLWALQDSPGPVDLRALARPAFFVPEMKPIQGLLLEFQQRKQHLALVVNEHGGVDGLVTLEDVLEELVGEIQDEFDREAIQLRKTRGGAWLAQGDVMLEQLVDHLRLDLVAEAGSVSLGGFFQERLGRVLRPGDELRLQGWRIRVLSMRGLAPGQFLLKPLPPAPRPPEDGDA</sequence>
<keyword evidence="7 9" id="KW-0472">Membrane</keyword>
<comment type="caution">
    <text evidence="12">The sequence shown here is derived from an EMBL/GenBank/DDBJ whole genome shotgun (WGS) entry which is preliminary data.</text>
</comment>
<evidence type="ECO:0000256" key="8">
    <source>
        <dbReference type="PROSITE-ProRule" id="PRU00703"/>
    </source>
</evidence>
<evidence type="ECO:0000256" key="2">
    <source>
        <dbReference type="ARBA" id="ARBA00022475"/>
    </source>
</evidence>
<evidence type="ECO:0000259" key="11">
    <source>
        <dbReference type="PROSITE" id="PS51846"/>
    </source>
</evidence>
<evidence type="ECO:0000256" key="6">
    <source>
        <dbReference type="ARBA" id="ARBA00023122"/>
    </source>
</evidence>
<dbReference type="InterPro" id="IPR016169">
    <property type="entry name" value="FAD-bd_PCMH_sub2"/>
</dbReference>
<name>A0ABQ5PZH1_9BACT</name>
<proteinExistence type="predicted"/>
<keyword evidence="4" id="KW-0677">Repeat</keyword>
<dbReference type="SMART" id="SM01091">
    <property type="entry name" value="CorC_HlyC"/>
    <property type="match status" value="1"/>
</dbReference>
<dbReference type="EMBL" id="BSDC01000002">
    <property type="protein sequence ID" value="GLH67678.1"/>
    <property type="molecule type" value="Genomic_DNA"/>
</dbReference>
<organism evidence="12 13">
    <name type="scientific">Geothrix edaphica</name>
    <dbReference type="NCBI Taxonomy" id="2927976"/>
    <lineage>
        <taxon>Bacteria</taxon>
        <taxon>Pseudomonadati</taxon>
        <taxon>Acidobacteriota</taxon>
        <taxon>Holophagae</taxon>
        <taxon>Holophagales</taxon>
        <taxon>Holophagaceae</taxon>
        <taxon>Geothrix</taxon>
    </lineage>
</organism>
<feature type="domain" description="CNNM transmembrane" evidence="11">
    <location>
        <begin position="1"/>
        <end position="205"/>
    </location>
</feature>
<dbReference type="PROSITE" id="PS51846">
    <property type="entry name" value="CNNM"/>
    <property type="match status" value="1"/>
</dbReference>
<evidence type="ECO:0000256" key="7">
    <source>
        <dbReference type="ARBA" id="ARBA00023136"/>
    </source>
</evidence>
<dbReference type="InterPro" id="IPR051676">
    <property type="entry name" value="UPF0053_domain"/>
</dbReference>
<feature type="domain" description="CBS" evidence="10">
    <location>
        <begin position="287"/>
        <end position="344"/>
    </location>
</feature>
<dbReference type="SUPFAM" id="SSF56176">
    <property type="entry name" value="FAD-binding/transporter-associated domain-like"/>
    <property type="match status" value="1"/>
</dbReference>
<dbReference type="Pfam" id="PF00571">
    <property type="entry name" value="CBS"/>
    <property type="match status" value="2"/>
</dbReference>
<keyword evidence="3 9" id="KW-0812">Transmembrane</keyword>
<keyword evidence="13" id="KW-1185">Reference proteome</keyword>
<dbReference type="InterPro" id="IPR005170">
    <property type="entry name" value="Transptr-assoc_dom"/>
</dbReference>
<dbReference type="PANTHER" id="PTHR43099:SF5">
    <property type="entry name" value="HLYC_CORC FAMILY TRANSPORTER"/>
    <property type="match status" value="1"/>
</dbReference>
<dbReference type="SUPFAM" id="SSF54631">
    <property type="entry name" value="CBS-domain pair"/>
    <property type="match status" value="1"/>
</dbReference>
<dbReference type="InterPro" id="IPR046342">
    <property type="entry name" value="CBS_dom_sf"/>
</dbReference>
<reference evidence="12" key="1">
    <citation type="journal article" date="2023" name="Antonie Van Leeuwenhoek">
        <title>Mesoterricola silvestris gen. nov., sp. nov., Mesoterricola sediminis sp. nov., Geothrix oryzae sp. nov., Geothrix edaphica sp. nov., Geothrix rubra sp. nov., and Geothrix limicola sp. nov., six novel members of Acidobacteriota isolated from soils.</title>
        <authorList>
            <person name="Itoh H."/>
            <person name="Sugisawa Y."/>
            <person name="Mise K."/>
            <person name="Xu Z."/>
            <person name="Kuniyasu M."/>
            <person name="Ushijima N."/>
            <person name="Kawano K."/>
            <person name="Kobayashi E."/>
            <person name="Shiratori Y."/>
            <person name="Masuda Y."/>
            <person name="Senoo K."/>
        </authorList>
    </citation>
    <scope>NUCLEOTIDE SEQUENCE</scope>
    <source>
        <strain evidence="12">Red802</strain>
    </source>
</reference>
<dbReference type="PROSITE" id="PS51371">
    <property type="entry name" value="CBS"/>
    <property type="match status" value="1"/>
</dbReference>
<evidence type="ECO:0000256" key="3">
    <source>
        <dbReference type="ARBA" id="ARBA00022692"/>
    </source>
</evidence>
<evidence type="ECO:0000256" key="9">
    <source>
        <dbReference type="PROSITE-ProRule" id="PRU01193"/>
    </source>
</evidence>
<dbReference type="RefSeq" id="WP_285608948.1">
    <property type="nucleotide sequence ID" value="NZ_BSDC01000002.1"/>
</dbReference>
<keyword evidence="5 9" id="KW-1133">Transmembrane helix</keyword>